<protein>
    <recommendedName>
        <fullName evidence="3">Glycosyl transferase family 2</fullName>
    </recommendedName>
</protein>
<accession>A0A418SI32</accession>
<evidence type="ECO:0000313" key="2">
    <source>
        <dbReference type="Proteomes" id="UP000283786"/>
    </source>
</evidence>
<keyword evidence="2" id="KW-1185">Reference proteome</keyword>
<dbReference type="KEGG" id="palw:PSAL_034020"/>
<evidence type="ECO:0008006" key="3">
    <source>
        <dbReference type="Google" id="ProtNLM"/>
    </source>
</evidence>
<dbReference type="Proteomes" id="UP000283786">
    <property type="component" value="Chromosome"/>
</dbReference>
<sequence>MHISRMIVVSLSTIPPRFNMLGDTLRSILNQRHKIDVVRVNIPRTYRRFPEHEFYRPDLPDGVTISVGDEDYGPATKILPTLTDYRDRPGVRIIYCDDDRIAHPDWIGGLIAKSNERPGDCIVNSGWHLNKIGIPHDEARTPRGVPLRSLWDSTYRWNRIRQQLRQLRTGKKLPKPPRTRIFGSEGYVDIAEGCGGVLVRPDSFDDRVFDVPAKLWSVDDIWLSGMLEANNVGVWMNRIGHVPAEQDEAHADALYLQVIEGYDRQQANAACARYLQENYGVWQSSKLPGAAKGSVPA</sequence>
<name>A0A418SI32_9RHOB</name>
<evidence type="ECO:0000313" key="1">
    <source>
        <dbReference type="EMBL" id="QPM92139.1"/>
    </source>
</evidence>
<organism evidence="1 2">
    <name type="scientific">Pseudooceanicola algae</name>
    <dbReference type="NCBI Taxonomy" id="1537215"/>
    <lineage>
        <taxon>Bacteria</taxon>
        <taxon>Pseudomonadati</taxon>
        <taxon>Pseudomonadota</taxon>
        <taxon>Alphaproteobacteria</taxon>
        <taxon>Rhodobacterales</taxon>
        <taxon>Paracoccaceae</taxon>
        <taxon>Pseudooceanicola</taxon>
    </lineage>
</organism>
<dbReference type="EMBL" id="CP060436">
    <property type="protein sequence ID" value="QPM92139.1"/>
    <property type="molecule type" value="Genomic_DNA"/>
</dbReference>
<gene>
    <name evidence="1" type="ORF">PSAL_034020</name>
</gene>
<proteinExistence type="predicted"/>
<dbReference type="AlphaFoldDB" id="A0A418SI32"/>
<reference evidence="1 2" key="1">
    <citation type="submission" date="2020-08" db="EMBL/GenBank/DDBJ databases">
        <title>Genome sequence of Rhodobacteraceae bacterium Lw-13e.</title>
        <authorList>
            <person name="Poehlein A."/>
            <person name="Wolter L."/>
            <person name="Daniel R."/>
            <person name="Brinkhoff T."/>
        </authorList>
    </citation>
    <scope>NUCLEOTIDE SEQUENCE [LARGE SCALE GENOMIC DNA]</scope>
    <source>
        <strain evidence="1 2">Lw-13e</strain>
    </source>
</reference>